<evidence type="ECO:0000256" key="1">
    <source>
        <dbReference type="SAM" id="MobiDB-lite"/>
    </source>
</evidence>
<keyword evidence="2" id="KW-0732">Signal</keyword>
<accession>A0ABS8GQ04</accession>
<dbReference type="PANTHER" id="PTHR43739:SF5">
    <property type="entry name" value="EXO-ALPHA-SIALIDASE"/>
    <property type="match status" value="1"/>
</dbReference>
<feature type="signal peptide" evidence="2">
    <location>
        <begin position="1"/>
        <end position="18"/>
    </location>
</feature>
<dbReference type="SUPFAM" id="SSF50939">
    <property type="entry name" value="Sialidases"/>
    <property type="match status" value="1"/>
</dbReference>
<gene>
    <name evidence="3" type="ORF">LLW17_03460</name>
</gene>
<organism evidence="3 4">
    <name type="scientific">Leeuwenhoekiella parthenopeia</name>
    <dbReference type="NCBI Taxonomy" id="2890320"/>
    <lineage>
        <taxon>Bacteria</taxon>
        <taxon>Pseudomonadati</taxon>
        <taxon>Bacteroidota</taxon>
        <taxon>Flavobacteriia</taxon>
        <taxon>Flavobacteriales</taxon>
        <taxon>Flavobacteriaceae</taxon>
        <taxon>Leeuwenhoekiella</taxon>
    </lineage>
</organism>
<feature type="chain" id="PRO_5047174006" evidence="2">
    <location>
        <begin position="19"/>
        <end position="947"/>
    </location>
</feature>
<dbReference type="InterPro" id="IPR052025">
    <property type="entry name" value="Xyloglucanase_GH74"/>
</dbReference>
<evidence type="ECO:0000313" key="3">
    <source>
        <dbReference type="EMBL" id="MCC4211765.1"/>
    </source>
</evidence>
<comment type="caution">
    <text evidence="3">The sequence shown here is derived from an EMBL/GenBank/DDBJ whole genome shotgun (WGS) entry which is preliminary data.</text>
</comment>
<proteinExistence type="predicted"/>
<dbReference type="RefSeq" id="WP_228228871.1">
    <property type="nucleotide sequence ID" value="NZ_JAJGMW010000003.1"/>
</dbReference>
<reference evidence="3 4" key="1">
    <citation type="submission" date="2021-11" db="EMBL/GenBank/DDBJ databases">
        <title>Seasonal and diel survey of microbial diversity of the Tyrrhenian coast.</title>
        <authorList>
            <person name="Gattoni G."/>
            <person name="Corral P."/>
        </authorList>
    </citation>
    <scope>NUCLEOTIDE SEQUENCE [LARGE SCALE GENOMIC DNA]</scope>
    <source>
        <strain evidence="3 4">Mr9</strain>
    </source>
</reference>
<dbReference type="InterPro" id="IPR036278">
    <property type="entry name" value="Sialidase_sf"/>
</dbReference>
<evidence type="ECO:0000313" key="4">
    <source>
        <dbReference type="Proteomes" id="UP001197770"/>
    </source>
</evidence>
<dbReference type="EMBL" id="JAJGMW010000003">
    <property type="protein sequence ID" value="MCC4211765.1"/>
    <property type="molecule type" value="Genomic_DNA"/>
</dbReference>
<dbReference type="GO" id="GO:0016787">
    <property type="term" value="F:hydrolase activity"/>
    <property type="evidence" value="ECO:0007669"/>
    <property type="project" value="UniProtKB-KW"/>
</dbReference>
<dbReference type="Gene3D" id="2.130.10.10">
    <property type="entry name" value="YVTN repeat-like/Quinoprotein amine dehydrogenase"/>
    <property type="match status" value="4"/>
</dbReference>
<dbReference type="InterPro" id="IPR015943">
    <property type="entry name" value="WD40/YVTN_repeat-like_dom_sf"/>
</dbReference>
<dbReference type="SUPFAM" id="SSF110296">
    <property type="entry name" value="Oligoxyloglucan reducing end-specific cellobiohydrolase"/>
    <property type="match status" value="2"/>
</dbReference>
<sequence length="947" mass="105532">MRPFFLVFSFLFSLVGFAQESIVKNIPFKNVGPTIMSGRVVDIDVNPQNSAEFYVGYATGGVWHTVNNGITFESVFDAAPTQNVGDIAINWDENIIWVGTGETISSRSSYAGIGILKSTDNGKTWEQKGLLDSHHISDIILDESNPDVVVVAALGHLYSPNDERGVFKTTNGGDTWTKTLFVSDQAGIISLVAAPDNSKVMYAASWDRERAAWNFRGAGVNSGIYKSTNAGDTWQLVTADTAFPLGEGTGRIGLAVVDANTVYAVHDNQNFRDAGENKEAKKKDELEPEQFQEMTKAEFLALEEAKLKDYLQTKRFPREYDVQKVKDLVKNDELKPIDFFKYTYDRNATEEEGEVIGAEVFKTTDGGETWNRTHEGYIDDFFFSYGYVFAEMTVNPQNPDEFYMVGVPVVKSTDGGKTFSYIDEPNLHVDHHVVWIDPKMPNHLINGNDGGLNMSYDGGKTWSKLNSMPLGQFYAINVDYEKPYNVYGGLQDNGTWKGPSTYEASKEWEAEGKYPYERVGGGDGMQVQIDRRNSDIIYVGSQFGYYNRINLETGEREFIRPSHTVGEEPYRFNWETPILLSSHNQGILYLGGNKLMRSMNQGKDWTAISPDLTTGGKKGNVPYGTLTTISESPFQFGLLYTGSDDGLIQATQDAGGSWDVISETLPQELWISTVLASKHKKSRVYASLNGYRYDDFKPYVYVSEDFGKTWKDISANLPDSPVNVIIEDPVKENILYLGTDEASYVSFDSGKSWALFKGSMPAVAVHDMVVQTEANDLVVGTHGRSIFISSLNDIQSFDPAKTEALQLFKIEDVDYSTNWGRSWSAWREAYTPEIQIGFYAPVTGTATLNIQSEAGKTLKSWEASVDKGFNYVPYDLSITENGKDQLEKANKDLKMKKADNGLYYLPAGKYTLEVKLDGNSKTTSLEVKEGNRRRDAAQAAANSPEED</sequence>
<dbReference type="Proteomes" id="UP001197770">
    <property type="component" value="Unassembled WGS sequence"/>
</dbReference>
<feature type="compositionally biased region" description="Basic and acidic residues" evidence="1">
    <location>
        <begin position="926"/>
        <end position="936"/>
    </location>
</feature>
<protein>
    <submittedName>
        <fullName evidence="3">Glycosyl hydrolase</fullName>
    </submittedName>
</protein>
<evidence type="ECO:0000256" key="2">
    <source>
        <dbReference type="SAM" id="SignalP"/>
    </source>
</evidence>
<keyword evidence="3" id="KW-0378">Hydrolase</keyword>
<dbReference type="PANTHER" id="PTHR43739">
    <property type="entry name" value="XYLOGLUCANASE (EUROFUNG)"/>
    <property type="match status" value="1"/>
</dbReference>
<name>A0ABS8GQ04_9FLAO</name>
<dbReference type="CDD" id="cd15482">
    <property type="entry name" value="Sialidase_non-viral"/>
    <property type="match status" value="2"/>
</dbReference>
<feature type="region of interest" description="Disordered" evidence="1">
    <location>
        <begin position="923"/>
        <end position="947"/>
    </location>
</feature>
<keyword evidence="4" id="KW-1185">Reference proteome</keyword>